<dbReference type="PANTHER" id="PTHR36174">
    <property type="entry name" value="LIPID II:GLYCINE GLYCYLTRANSFERASE"/>
    <property type="match status" value="1"/>
</dbReference>
<dbReference type="InterPro" id="IPR050644">
    <property type="entry name" value="PG_Glycine_Bridge_Synth"/>
</dbReference>
<reference evidence="7 8" key="1">
    <citation type="submission" date="2013-07" db="EMBL/GenBank/DDBJ databases">
        <authorList>
            <person name="Weinstock G."/>
            <person name="Sodergren E."/>
            <person name="Wylie T."/>
            <person name="Fulton L."/>
            <person name="Fulton R."/>
            <person name="Fronick C."/>
            <person name="O'Laughlin M."/>
            <person name="Godfrey J."/>
            <person name="Miner T."/>
            <person name="Herter B."/>
            <person name="Appelbaum E."/>
            <person name="Cordes M."/>
            <person name="Lek S."/>
            <person name="Wollam A."/>
            <person name="Pepin K.H."/>
            <person name="Palsikar V.B."/>
            <person name="Mitreva M."/>
            <person name="Wilson R.K."/>
        </authorList>
    </citation>
    <scope>NUCLEOTIDE SEQUENCE [LARGE SCALE GENOMIC DNA]</scope>
    <source>
        <strain evidence="7 8">ATCC 14940</strain>
    </source>
</reference>
<dbReference type="Gene3D" id="3.40.630.30">
    <property type="match status" value="1"/>
</dbReference>
<dbReference type="InterPro" id="IPR016181">
    <property type="entry name" value="Acyl_CoA_acyltransferase"/>
</dbReference>
<dbReference type="InterPro" id="IPR003447">
    <property type="entry name" value="FEMABX"/>
</dbReference>
<dbReference type="GO" id="GO:0016746">
    <property type="term" value="F:acyltransferase activity"/>
    <property type="evidence" value="ECO:0007669"/>
    <property type="project" value="UniProtKB-KW"/>
</dbReference>
<keyword evidence="4" id="KW-0573">Peptidoglycan synthesis</keyword>
<evidence type="ECO:0000256" key="1">
    <source>
        <dbReference type="ARBA" id="ARBA00009943"/>
    </source>
</evidence>
<dbReference type="AlphaFoldDB" id="A0ABC9U1E9"/>
<gene>
    <name evidence="7" type="ORF">CLOSYM_01001</name>
</gene>
<dbReference type="GO" id="GO:0008360">
    <property type="term" value="P:regulation of cell shape"/>
    <property type="evidence" value="ECO:0007669"/>
    <property type="project" value="UniProtKB-KW"/>
</dbReference>
<dbReference type="SUPFAM" id="SSF55729">
    <property type="entry name" value="Acyl-CoA N-acyltransferases (Nat)"/>
    <property type="match status" value="1"/>
</dbReference>
<keyword evidence="2" id="KW-0808">Transferase</keyword>
<name>A0ABC9U1E9_CLOSY</name>
<sequence>MNMNRSIQIYTYEEIPDLIRIKPEALNAYYTREYFDYVKMQKEEPLYFCSEEYCLLVILKTKFLFNIAKIPAEYIKLNEDIGNAEEFMTSVIEILKKKYNVLWVGPSAPCALFEETPLNAMKIPFGSYIINLEKSEEEIWAGIHSKHRNVIRKAEKENVVIKRGGKELIEEYMPIEKTTWDRSGRTGNTPDFYQQMFDCMPSQMKIYLAYKDEQVQGGAIFLFHSSQCYYLYGASIDKPSSGAMNLLHWIAMKDMKEWGVKQYNFVGCRIGVQSGSKLDGIQRFKERFGGELVQGYMFKVICKPLLYWVYKEILYIKKNRGRKYPIDIIEEEYSKWN</sequence>
<organism evidence="7 8">
    <name type="scientific">[Clostridium] symbiosum ATCC 14940</name>
    <dbReference type="NCBI Taxonomy" id="411472"/>
    <lineage>
        <taxon>Bacteria</taxon>
        <taxon>Bacillati</taxon>
        <taxon>Bacillota</taxon>
        <taxon>Clostridia</taxon>
        <taxon>Lachnospirales</taxon>
        <taxon>Lachnospiraceae</taxon>
        <taxon>Otoolea</taxon>
    </lineage>
</organism>
<protein>
    <submittedName>
        <fullName evidence="7">FemAB family protein</fullName>
    </submittedName>
</protein>
<evidence type="ECO:0000256" key="3">
    <source>
        <dbReference type="ARBA" id="ARBA00022960"/>
    </source>
</evidence>
<evidence type="ECO:0000313" key="8">
    <source>
        <dbReference type="Proteomes" id="UP000016491"/>
    </source>
</evidence>
<evidence type="ECO:0000256" key="4">
    <source>
        <dbReference type="ARBA" id="ARBA00022984"/>
    </source>
</evidence>
<evidence type="ECO:0000256" key="2">
    <source>
        <dbReference type="ARBA" id="ARBA00022679"/>
    </source>
</evidence>
<keyword evidence="3" id="KW-0133">Cell shape</keyword>
<dbReference type="Pfam" id="PF02388">
    <property type="entry name" value="FemAB"/>
    <property type="match status" value="2"/>
</dbReference>
<dbReference type="EMBL" id="AWSU01000080">
    <property type="protein sequence ID" value="ERI79266.1"/>
    <property type="molecule type" value="Genomic_DNA"/>
</dbReference>
<comment type="similarity">
    <text evidence="1">Belongs to the FemABX family.</text>
</comment>
<dbReference type="PROSITE" id="PS51191">
    <property type="entry name" value="FEMABX"/>
    <property type="match status" value="1"/>
</dbReference>
<dbReference type="GO" id="GO:0009252">
    <property type="term" value="P:peptidoglycan biosynthetic process"/>
    <property type="evidence" value="ECO:0007669"/>
    <property type="project" value="UniProtKB-KW"/>
</dbReference>
<dbReference type="GO" id="GO:0071555">
    <property type="term" value="P:cell wall organization"/>
    <property type="evidence" value="ECO:0007669"/>
    <property type="project" value="UniProtKB-KW"/>
</dbReference>
<evidence type="ECO:0000256" key="6">
    <source>
        <dbReference type="ARBA" id="ARBA00023316"/>
    </source>
</evidence>
<proteinExistence type="inferred from homology"/>
<dbReference type="Proteomes" id="UP000016491">
    <property type="component" value="Unassembled WGS sequence"/>
</dbReference>
<accession>A0ABC9U1E9</accession>
<keyword evidence="6" id="KW-0961">Cell wall biogenesis/degradation</keyword>
<comment type="caution">
    <text evidence="7">The sequence shown here is derived from an EMBL/GenBank/DDBJ whole genome shotgun (WGS) entry which is preliminary data.</text>
</comment>
<dbReference type="PANTHER" id="PTHR36174:SF1">
    <property type="entry name" value="LIPID II:GLYCINE GLYCYLTRANSFERASE"/>
    <property type="match status" value="1"/>
</dbReference>
<keyword evidence="5" id="KW-0012">Acyltransferase</keyword>
<evidence type="ECO:0000256" key="5">
    <source>
        <dbReference type="ARBA" id="ARBA00023315"/>
    </source>
</evidence>
<evidence type="ECO:0000313" key="7">
    <source>
        <dbReference type="EMBL" id="ERI79266.1"/>
    </source>
</evidence>